<gene>
    <name evidence="2" type="ORF">CC84DRAFT_1159358</name>
</gene>
<name>A0A177CWQ4_9PLEO</name>
<reference evidence="2 3" key="1">
    <citation type="submission" date="2016-05" db="EMBL/GenBank/DDBJ databases">
        <title>Comparative analysis of secretome profiles of manganese(II)-oxidizing ascomycete fungi.</title>
        <authorList>
            <consortium name="DOE Joint Genome Institute"/>
            <person name="Zeiner C.A."/>
            <person name="Purvine S.O."/>
            <person name="Zink E.M."/>
            <person name="Wu S."/>
            <person name="Pasa-Tolic L."/>
            <person name="Chaput D.L."/>
            <person name="Haridas S."/>
            <person name="Grigoriev I.V."/>
            <person name="Santelli C.M."/>
            <person name="Hansel C.M."/>
        </authorList>
    </citation>
    <scope>NUCLEOTIDE SEQUENCE [LARGE SCALE GENOMIC DNA]</scope>
    <source>
        <strain evidence="2 3">AP3s5-JAC2a</strain>
    </source>
</reference>
<proteinExistence type="predicted"/>
<dbReference type="Proteomes" id="UP000077069">
    <property type="component" value="Unassembled WGS sequence"/>
</dbReference>
<dbReference type="AlphaFoldDB" id="A0A177CWQ4"/>
<accession>A0A177CWQ4</accession>
<dbReference type="EMBL" id="KV441548">
    <property type="protein sequence ID" value="OAG11943.1"/>
    <property type="molecule type" value="Genomic_DNA"/>
</dbReference>
<keyword evidence="3" id="KW-1185">Reference proteome</keyword>
<evidence type="ECO:0000313" key="2">
    <source>
        <dbReference type="EMBL" id="OAG11943.1"/>
    </source>
</evidence>
<dbReference type="RefSeq" id="XP_018042308.1">
    <property type="nucleotide sequence ID" value="XM_018177210.1"/>
</dbReference>
<organism evidence="2 3">
    <name type="scientific">Paraphaeosphaeria sporulosa</name>
    <dbReference type="NCBI Taxonomy" id="1460663"/>
    <lineage>
        <taxon>Eukaryota</taxon>
        <taxon>Fungi</taxon>
        <taxon>Dikarya</taxon>
        <taxon>Ascomycota</taxon>
        <taxon>Pezizomycotina</taxon>
        <taxon>Dothideomycetes</taxon>
        <taxon>Pleosporomycetidae</taxon>
        <taxon>Pleosporales</taxon>
        <taxon>Massarineae</taxon>
        <taxon>Didymosphaeriaceae</taxon>
        <taxon>Paraphaeosphaeria</taxon>
    </lineage>
</organism>
<evidence type="ECO:0000256" key="1">
    <source>
        <dbReference type="SAM" id="MobiDB-lite"/>
    </source>
</evidence>
<feature type="region of interest" description="Disordered" evidence="1">
    <location>
        <begin position="22"/>
        <end position="67"/>
    </location>
</feature>
<evidence type="ECO:0000313" key="3">
    <source>
        <dbReference type="Proteomes" id="UP000077069"/>
    </source>
</evidence>
<sequence>MAIAHKPNPRTRYVRTLSPVHAAPHQQMGPVTGVRPEVLGTSPRGRRRRDRAPMFQHVGRCAAPPRE</sequence>
<dbReference type="GeneID" id="28760696"/>
<dbReference type="InParanoid" id="A0A177CWQ4"/>
<protein>
    <submittedName>
        <fullName evidence="2">Uncharacterized protein</fullName>
    </submittedName>
</protein>